<evidence type="ECO:0000259" key="2">
    <source>
        <dbReference type="PROSITE" id="PS50931"/>
    </source>
</evidence>
<protein>
    <submittedName>
        <fullName evidence="3">LysR family transcriptional regulator</fullName>
    </submittedName>
</protein>
<proteinExistence type="inferred from homology"/>
<dbReference type="PROSITE" id="PS50931">
    <property type="entry name" value="HTH_LYSR"/>
    <property type="match status" value="1"/>
</dbReference>
<reference evidence="4" key="1">
    <citation type="journal article" date="2019" name="Int. J. Syst. Evol. Microbiol.">
        <title>The Global Catalogue of Microorganisms (GCM) 10K type strain sequencing project: providing services to taxonomists for standard genome sequencing and annotation.</title>
        <authorList>
            <consortium name="The Broad Institute Genomics Platform"/>
            <consortium name="The Broad Institute Genome Sequencing Center for Infectious Disease"/>
            <person name="Wu L."/>
            <person name="Ma J."/>
        </authorList>
    </citation>
    <scope>NUCLEOTIDE SEQUENCE [LARGE SCALE GENOMIC DNA]</scope>
    <source>
        <strain evidence="4">CGMCC 4.7277</strain>
    </source>
</reference>
<evidence type="ECO:0000313" key="4">
    <source>
        <dbReference type="Proteomes" id="UP001596084"/>
    </source>
</evidence>
<keyword evidence="4" id="KW-1185">Reference proteome</keyword>
<organism evidence="3 4">
    <name type="scientific">Polaromonas jejuensis</name>
    <dbReference type="NCBI Taxonomy" id="457502"/>
    <lineage>
        <taxon>Bacteria</taxon>
        <taxon>Pseudomonadati</taxon>
        <taxon>Pseudomonadota</taxon>
        <taxon>Betaproteobacteria</taxon>
        <taxon>Burkholderiales</taxon>
        <taxon>Comamonadaceae</taxon>
        <taxon>Polaromonas</taxon>
    </lineage>
</organism>
<comment type="similarity">
    <text evidence="1">Belongs to the LysR transcriptional regulatory family.</text>
</comment>
<comment type="caution">
    <text evidence="3">The sequence shown here is derived from an EMBL/GenBank/DDBJ whole genome shotgun (WGS) entry which is preliminary data.</text>
</comment>
<sequence length="93" mass="9829">MAEHKSFTTAAAKLDVTLIAVRKAIRHLEQRHAVILFQRTTRRLALTEAGASLYARLRPATEEIGAAFAALGGDLSHRASPTAGSSSATSAKS</sequence>
<dbReference type="SUPFAM" id="SSF46785">
    <property type="entry name" value="Winged helix' DNA-binding domain"/>
    <property type="match status" value="1"/>
</dbReference>
<dbReference type="InterPro" id="IPR058163">
    <property type="entry name" value="LysR-type_TF_proteobact-type"/>
</dbReference>
<evidence type="ECO:0000256" key="1">
    <source>
        <dbReference type="ARBA" id="ARBA00009437"/>
    </source>
</evidence>
<dbReference type="PANTHER" id="PTHR30537">
    <property type="entry name" value="HTH-TYPE TRANSCRIPTIONAL REGULATOR"/>
    <property type="match status" value="1"/>
</dbReference>
<dbReference type="Gene3D" id="1.10.10.10">
    <property type="entry name" value="Winged helix-like DNA-binding domain superfamily/Winged helix DNA-binding domain"/>
    <property type="match status" value="1"/>
</dbReference>
<name>A0ABW0QFE7_9BURK</name>
<dbReference type="PANTHER" id="PTHR30537:SF5">
    <property type="entry name" value="HTH-TYPE TRANSCRIPTIONAL ACTIVATOR TTDR-RELATED"/>
    <property type="match status" value="1"/>
</dbReference>
<feature type="domain" description="HTH lysR-type" evidence="2">
    <location>
        <begin position="1"/>
        <end position="47"/>
    </location>
</feature>
<dbReference type="EMBL" id="JBHSMX010000024">
    <property type="protein sequence ID" value="MFC5522362.1"/>
    <property type="molecule type" value="Genomic_DNA"/>
</dbReference>
<evidence type="ECO:0000313" key="3">
    <source>
        <dbReference type="EMBL" id="MFC5522362.1"/>
    </source>
</evidence>
<dbReference type="Proteomes" id="UP001596084">
    <property type="component" value="Unassembled WGS sequence"/>
</dbReference>
<dbReference type="Pfam" id="PF00126">
    <property type="entry name" value="HTH_1"/>
    <property type="match status" value="1"/>
</dbReference>
<dbReference type="InterPro" id="IPR036390">
    <property type="entry name" value="WH_DNA-bd_sf"/>
</dbReference>
<dbReference type="InterPro" id="IPR036388">
    <property type="entry name" value="WH-like_DNA-bd_sf"/>
</dbReference>
<gene>
    <name evidence="3" type="ORF">ACFPP7_15790</name>
</gene>
<dbReference type="InterPro" id="IPR000847">
    <property type="entry name" value="LysR_HTH_N"/>
</dbReference>
<accession>A0ABW0QFE7</accession>